<dbReference type="OrthoDB" id="9785695at2"/>
<dbReference type="EMBL" id="CP032509">
    <property type="protein sequence ID" value="AZN70912.1"/>
    <property type="molecule type" value="Genomic_DNA"/>
</dbReference>
<keyword evidence="8" id="KW-1185">Reference proteome</keyword>
<evidence type="ECO:0000256" key="6">
    <source>
        <dbReference type="PIRSR" id="PIRSR600760-2"/>
    </source>
</evidence>
<protein>
    <submittedName>
        <fullName evidence="7">Inositol monophosphatase</fullName>
    </submittedName>
</protein>
<feature type="binding site" evidence="6">
    <location>
        <position position="105"/>
    </location>
    <ligand>
        <name>Mg(2+)</name>
        <dbReference type="ChEBI" id="CHEBI:18420"/>
        <label>1</label>
        <note>catalytic</note>
    </ligand>
</feature>
<dbReference type="PRINTS" id="PR00377">
    <property type="entry name" value="IMPHPHTASES"/>
</dbReference>
<dbReference type="GO" id="GO:0046872">
    <property type="term" value="F:metal ion binding"/>
    <property type="evidence" value="ECO:0007669"/>
    <property type="project" value="UniProtKB-KW"/>
</dbReference>
<feature type="binding site" evidence="6">
    <location>
        <position position="126"/>
    </location>
    <ligand>
        <name>Mg(2+)</name>
        <dbReference type="ChEBI" id="CHEBI:18420"/>
        <label>1</label>
        <note>catalytic</note>
    </ligand>
</feature>
<dbReference type="KEGG" id="abaw:D5400_06165"/>
<name>A0A3S9B1Y3_9HYPH</name>
<evidence type="ECO:0000256" key="1">
    <source>
        <dbReference type="ARBA" id="ARBA00001946"/>
    </source>
</evidence>
<dbReference type="InterPro" id="IPR051090">
    <property type="entry name" value="Inositol_monoP_superfamily"/>
</dbReference>
<evidence type="ECO:0000256" key="5">
    <source>
        <dbReference type="ARBA" id="ARBA00022842"/>
    </source>
</evidence>
<dbReference type="PANTHER" id="PTHR43200">
    <property type="entry name" value="PHOSPHATASE"/>
    <property type="match status" value="1"/>
</dbReference>
<reference evidence="7 8" key="1">
    <citation type="submission" date="2018-09" db="EMBL/GenBank/DDBJ databases">
        <title>Marinorhizobium profundi gen. nov., sp. nov., isolated from a deep-sea sediment sample from the New Britain Trench and proposal of Marinorhizobiaceae fam. nov. in the order Rhizobiales of the class Alphaproteobacteria.</title>
        <authorList>
            <person name="Cao J."/>
        </authorList>
    </citation>
    <scope>NUCLEOTIDE SEQUENCE [LARGE SCALE GENOMIC DNA]</scope>
    <source>
        <strain evidence="7 8">WS11</strain>
    </source>
</reference>
<dbReference type="AlphaFoldDB" id="A0A3S9B1Y3"/>
<dbReference type="SUPFAM" id="SSF56655">
    <property type="entry name" value="Carbohydrate phosphatase"/>
    <property type="match status" value="1"/>
</dbReference>
<evidence type="ECO:0000313" key="8">
    <source>
        <dbReference type="Proteomes" id="UP000268192"/>
    </source>
</evidence>
<dbReference type="Gene3D" id="3.30.540.10">
    <property type="entry name" value="Fructose-1,6-Bisphosphatase, subunit A, domain 1"/>
    <property type="match status" value="1"/>
</dbReference>
<comment type="cofactor">
    <cofactor evidence="1 6">
        <name>Mg(2+)</name>
        <dbReference type="ChEBI" id="CHEBI:18420"/>
    </cofactor>
</comment>
<keyword evidence="4" id="KW-0378">Hydrolase</keyword>
<feature type="binding site" evidence="6">
    <location>
        <position position="125"/>
    </location>
    <ligand>
        <name>Mg(2+)</name>
        <dbReference type="ChEBI" id="CHEBI:18420"/>
        <label>1</label>
        <note>catalytic</note>
    </ligand>
</feature>
<dbReference type="GO" id="GO:0016791">
    <property type="term" value="F:phosphatase activity"/>
    <property type="evidence" value="ECO:0007669"/>
    <property type="project" value="UniProtKB-ARBA"/>
</dbReference>
<dbReference type="Gene3D" id="3.40.190.80">
    <property type="match status" value="1"/>
</dbReference>
<feature type="binding site" evidence="6">
    <location>
        <position position="123"/>
    </location>
    <ligand>
        <name>Mg(2+)</name>
        <dbReference type="ChEBI" id="CHEBI:18420"/>
        <label>1</label>
        <note>catalytic</note>
    </ligand>
</feature>
<dbReference type="PROSITE" id="PS00629">
    <property type="entry name" value="IMP_1"/>
    <property type="match status" value="1"/>
</dbReference>
<dbReference type="Pfam" id="PF00459">
    <property type="entry name" value="Inositol_P"/>
    <property type="match status" value="1"/>
</dbReference>
<dbReference type="GO" id="GO:0000105">
    <property type="term" value="P:L-histidine biosynthetic process"/>
    <property type="evidence" value="ECO:0007669"/>
    <property type="project" value="TreeGrafter"/>
</dbReference>
<dbReference type="Proteomes" id="UP000268192">
    <property type="component" value="Chromosome"/>
</dbReference>
<proteinExistence type="inferred from homology"/>
<accession>A0A3S9B1Y3</accession>
<keyword evidence="5 6" id="KW-0460">Magnesium</keyword>
<feature type="binding site" evidence="6">
    <location>
        <position position="229"/>
    </location>
    <ligand>
        <name>Mg(2+)</name>
        <dbReference type="ChEBI" id="CHEBI:18420"/>
        <label>1</label>
        <note>catalytic</note>
    </ligand>
</feature>
<evidence type="ECO:0000313" key="7">
    <source>
        <dbReference type="EMBL" id="AZN70912.1"/>
    </source>
</evidence>
<evidence type="ECO:0000256" key="2">
    <source>
        <dbReference type="ARBA" id="ARBA00009759"/>
    </source>
</evidence>
<comment type="similarity">
    <text evidence="2">Belongs to the inositol monophosphatase superfamily.</text>
</comment>
<keyword evidence="3 6" id="KW-0479">Metal-binding</keyword>
<dbReference type="InterPro" id="IPR000760">
    <property type="entry name" value="Inositol_monophosphatase-like"/>
</dbReference>
<sequence length="281" mass="31124">MASLRPCRYVGLPLPTSSLEGRDERHFCVTRRNHAARSSDLTDIPSLLQQLRHVVEGSLPALQERRFDITWKPDGSPVTAADVYLEDLIRDWLTNALPGLCFIGEESWTPDLVVGDEWVAVLDPIDGTENFCSGLKEWGTSLSIWRGGKHAGSMLLMPELGEGMTSGAIPRVPRSRIVGFSSSFNDAIGQGLAENAEGRIMGCAVYNLFNVIRGAYARFVNPKGAYSWDLLAGVALAEEAGCEVIIDGEDYDGRFLQPGRRYRVDIRHRYDFHPGEGTVRR</sequence>
<organism evidence="7 8">
    <name type="scientific">Georhizobium profundi</name>
    <dbReference type="NCBI Taxonomy" id="2341112"/>
    <lineage>
        <taxon>Bacteria</taxon>
        <taxon>Pseudomonadati</taxon>
        <taxon>Pseudomonadota</taxon>
        <taxon>Alphaproteobacteria</taxon>
        <taxon>Hyphomicrobiales</taxon>
        <taxon>Rhizobiaceae</taxon>
        <taxon>Georhizobium</taxon>
    </lineage>
</organism>
<dbReference type="PANTHER" id="PTHR43200:SF6">
    <property type="entry name" value="3'(2'),5'-BISPHOSPHATE NUCLEOTIDASE"/>
    <property type="match status" value="1"/>
</dbReference>
<evidence type="ECO:0000256" key="3">
    <source>
        <dbReference type="ARBA" id="ARBA00022723"/>
    </source>
</evidence>
<evidence type="ECO:0000256" key="4">
    <source>
        <dbReference type="ARBA" id="ARBA00022801"/>
    </source>
</evidence>
<gene>
    <name evidence="7" type="ORF">D5400_06165</name>
</gene>
<dbReference type="InterPro" id="IPR020583">
    <property type="entry name" value="Inositol_monoP_metal-BS"/>
</dbReference>